<organism evidence="3 4">
    <name type="scientific">Novipirellula aureliae</name>
    <dbReference type="NCBI Taxonomy" id="2527966"/>
    <lineage>
        <taxon>Bacteria</taxon>
        <taxon>Pseudomonadati</taxon>
        <taxon>Planctomycetota</taxon>
        <taxon>Planctomycetia</taxon>
        <taxon>Pirellulales</taxon>
        <taxon>Pirellulaceae</taxon>
        <taxon>Novipirellula</taxon>
    </lineage>
</organism>
<name>A0A5C6EA00_9BACT</name>
<evidence type="ECO:0000256" key="2">
    <source>
        <dbReference type="SAM" id="Phobius"/>
    </source>
</evidence>
<protein>
    <submittedName>
        <fullName evidence="3">Uncharacterized protein</fullName>
    </submittedName>
</protein>
<keyword evidence="2" id="KW-1133">Transmembrane helix</keyword>
<feature type="region of interest" description="Disordered" evidence="1">
    <location>
        <begin position="66"/>
        <end position="90"/>
    </location>
</feature>
<dbReference type="AlphaFoldDB" id="A0A5C6EA00"/>
<accession>A0A5C6EA00</accession>
<keyword evidence="2" id="KW-0812">Transmembrane</keyword>
<reference evidence="3 4" key="1">
    <citation type="submission" date="2019-02" db="EMBL/GenBank/DDBJ databases">
        <title>Deep-cultivation of Planctomycetes and their phenomic and genomic characterization uncovers novel biology.</title>
        <authorList>
            <person name="Wiegand S."/>
            <person name="Jogler M."/>
            <person name="Boedeker C."/>
            <person name="Pinto D."/>
            <person name="Vollmers J."/>
            <person name="Rivas-Marin E."/>
            <person name="Kohn T."/>
            <person name="Peeters S.H."/>
            <person name="Heuer A."/>
            <person name="Rast P."/>
            <person name="Oberbeckmann S."/>
            <person name="Bunk B."/>
            <person name="Jeske O."/>
            <person name="Meyerdierks A."/>
            <person name="Storesund J.E."/>
            <person name="Kallscheuer N."/>
            <person name="Luecker S."/>
            <person name="Lage O.M."/>
            <person name="Pohl T."/>
            <person name="Merkel B.J."/>
            <person name="Hornburger P."/>
            <person name="Mueller R.-W."/>
            <person name="Bruemmer F."/>
            <person name="Labrenz M."/>
            <person name="Spormann A.M."/>
            <person name="Op Den Camp H."/>
            <person name="Overmann J."/>
            <person name="Amann R."/>
            <person name="Jetten M.S.M."/>
            <person name="Mascher T."/>
            <person name="Medema M.H."/>
            <person name="Devos D.P."/>
            <person name="Kaster A.-K."/>
            <person name="Ovreas L."/>
            <person name="Rohde M."/>
            <person name="Galperin M.Y."/>
            <person name="Jogler C."/>
        </authorList>
    </citation>
    <scope>NUCLEOTIDE SEQUENCE [LARGE SCALE GENOMIC DNA]</scope>
    <source>
        <strain evidence="3 4">Q31b</strain>
    </source>
</reference>
<evidence type="ECO:0000256" key="1">
    <source>
        <dbReference type="SAM" id="MobiDB-lite"/>
    </source>
</evidence>
<dbReference type="EMBL" id="SJPY01000001">
    <property type="protein sequence ID" value="TWU45550.1"/>
    <property type="molecule type" value="Genomic_DNA"/>
</dbReference>
<feature type="transmembrane region" description="Helical" evidence="2">
    <location>
        <begin position="12"/>
        <end position="30"/>
    </location>
</feature>
<comment type="caution">
    <text evidence="3">The sequence shown here is derived from an EMBL/GenBank/DDBJ whole genome shotgun (WGS) entry which is preliminary data.</text>
</comment>
<dbReference type="Proteomes" id="UP000315471">
    <property type="component" value="Unassembled WGS sequence"/>
</dbReference>
<sequence length="90" mass="9684">MSLGGMSLGGIPWWYPLVVSLGGILAELSVHPKTARRILRKMAERGLVRVESRRGRSPLVTIVSPEPAEAMGPIATTDEATEGNTPCRCQ</sequence>
<gene>
    <name evidence="3" type="ORF">Q31b_07240</name>
</gene>
<evidence type="ECO:0000313" key="4">
    <source>
        <dbReference type="Proteomes" id="UP000315471"/>
    </source>
</evidence>
<keyword evidence="2" id="KW-0472">Membrane</keyword>
<evidence type="ECO:0000313" key="3">
    <source>
        <dbReference type="EMBL" id="TWU45550.1"/>
    </source>
</evidence>
<proteinExistence type="predicted"/>
<keyword evidence="4" id="KW-1185">Reference proteome</keyword>